<dbReference type="Proteomes" id="UP000887564">
    <property type="component" value="Unplaced"/>
</dbReference>
<dbReference type="InterPro" id="IPR009072">
    <property type="entry name" value="Histone-fold"/>
</dbReference>
<name>A0A914S3L4_PAREQ</name>
<dbReference type="GO" id="GO:0046982">
    <property type="term" value="F:protein heterodimerization activity"/>
    <property type="evidence" value="ECO:0007669"/>
    <property type="project" value="InterPro"/>
</dbReference>
<dbReference type="InterPro" id="IPR003228">
    <property type="entry name" value="TFIID_TAF12_dom"/>
</dbReference>
<feature type="domain" description="Transcription initiation factor TFIID subunit 12" evidence="2">
    <location>
        <begin position="72"/>
        <end position="106"/>
    </location>
</feature>
<dbReference type="GO" id="GO:0006352">
    <property type="term" value="P:DNA-templated transcription initiation"/>
    <property type="evidence" value="ECO:0007669"/>
    <property type="project" value="InterPro"/>
</dbReference>
<evidence type="ECO:0000256" key="1">
    <source>
        <dbReference type="ARBA" id="ARBA00017484"/>
    </source>
</evidence>
<evidence type="ECO:0000313" key="3">
    <source>
        <dbReference type="Proteomes" id="UP000887564"/>
    </source>
</evidence>
<evidence type="ECO:0000259" key="2">
    <source>
        <dbReference type="Pfam" id="PF03847"/>
    </source>
</evidence>
<organism evidence="3 4">
    <name type="scientific">Parascaris equorum</name>
    <name type="common">Equine roundworm</name>
    <dbReference type="NCBI Taxonomy" id="6256"/>
    <lineage>
        <taxon>Eukaryota</taxon>
        <taxon>Metazoa</taxon>
        <taxon>Ecdysozoa</taxon>
        <taxon>Nematoda</taxon>
        <taxon>Chromadorea</taxon>
        <taxon>Rhabditida</taxon>
        <taxon>Spirurina</taxon>
        <taxon>Ascaridomorpha</taxon>
        <taxon>Ascaridoidea</taxon>
        <taxon>Ascarididae</taxon>
        <taxon>Parascaris</taxon>
    </lineage>
</organism>
<keyword evidence="3" id="KW-1185">Reference proteome</keyword>
<sequence>MQVHAYIIIDRPVFHSYRFEDGRVSMPTRKLISTIDQQETYYKIDPDQPNKAHTDQAELAMDAGRGALMNRARLNDLIEQLDPTTILEEDVKDALLEMIDDFVEQVDPLLVITFVTEVPGHIALRAERPLI</sequence>
<proteinExistence type="predicted"/>
<dbReference type="WBParaSite" id="PEQ_0001292201-mRNA-1">
    <property type="protein sequence ID" value="PEQ_0001292201-mRNA-1"/>
    <property type="gene ID" value="PEQ_0001292201"/>
</dbReference>
<reference evidence="4" key="1">
    <citation type="submission" date="2022-11" db="UniProtKB">
        <authorList>
            <consortium name="WormBaseParasite"/>
        </authorList>
    </citation>
    <scope>IDENTIFICATION</scope>
</reference>
<dbReference type="Gene3D" id="1.10.20.10">
    <property type="entry name" value="Histone, subunit A"/>
    <property type="match status" value="1"/>
</dbReference>
<accession>A0A914S3L4</accession>
<protein>
    <recommendedName>
        <fullName evidence="1">Transcription initiation factor TFIID subunit 12</fullName>
    </recommendedName>
</protein>
<evidence type="ECO:0000313" key="4">
    <source>
        <dbReference type="WBParaSite" id="PEQ_0001292201-mRNA-1"/>
    </source>
</evidence>
<dbReference type="AlphaFoldDB" id="A0A914S3L4"/>
<dbReference type="Pfam" id="PF03847">
    <property type="entry name" value="TFIID_20kDa"/>
    <property type="match status" value="1"/>
</dbReference>
<dbReference type="GO" id="GO:0005669">
    <property type="term" value="C:transcription factor TFIID complex"/>
    <property type="evidence" value="ECO:0007669"/>
    <property type="project" value="InterPro"/>
</dbReference>